<evidence type="ECO:0000259" key="4">
    <source>
        <dbReference type="Pfam" id="PF23598"/>
    </source>
</evidence>
<sequence length="441" mass="50865">MALGGEESEKELENSNLVEIGKEIVVKLKGLPLGHLLYAKKPEHHLWLAFKDNELSRVLKQRKETQFMLSILELSYSPLQFSLKQCFLYCAIFPKDYNIPKDEVIKQWMAQGFIKSIKSISTLEPNDIGEDYFMELLSRSFFQDVTRNEMGDIIKFKIHDLMNDLACSIVKNEYVTMDEKDKVVIERTRHISIYHKFGIKFGSFKLLFEAKNLRTLIIDAPTHNGKKALNLISTKFLQWRTLCLNFAYATPSEVLPKSIGKLKHLRYLKIMLFHLLFLPNSITKLHNLETLIFDGCKRLQELPRDAENWMKLRYLSLARNWEIKLLPDFIAALHNLETFILQDCSLLRELPKGIKKCVNFKHLDLHGCSALTHLPKGLGELTSLQTMNLIVLKKDTGCDLSELNRLNKLKGKLTIKGLEVCTADDLEMNSFNLPLKLGVLK</sequence>
<feature type="domain" description="Disease resistance R13L4/SHOC-2-like LRR" evidence="4">
    <location>
        <begin position="307"/>
        <end position="412"/>
    </location>
</feature>
<keyword evidence="2" id="KW-0611">Plant defense</keyword>
<protein>
    <submittedName>
        <fullName evidence="6">Disease resistance RPP13-like protein 1</fullName>
    </submittedName>
</protein>
<dbReference type="AlphaFoldDB" id="A0A6J1F802"/>
<name>A0A6J1F802_CUCMO</name>
<dbReference type="InterPro" id="IPR032675">
    <property type="entry name" value="LRR_dom_sf"/>
</dbReference>
<evidence type="ECO:0000313" key="5">
    <source>
        <dbReference type="Proteomes" id="UP000504609"/>
    </source>
</evidence>
<feature type="domain" description="Disease resistance protein winged helix" evidence="3">
    <location>
        <begin position="92"/>
        <end position="166"/>
    </location>
</feature>
<organism evidence="5 6">
    <name type="scientific">Cucurbita moschata</name>
    <name type="common">Winter crookneck squash</name>
    <name type="synonym">Cucurbita pepo var. moschata</name>
    <dbReference type="NCBI Taxonomy" id="3662"/>
    <lineage>
        <taxon>Eukaryota</taxon>
        <taxon>Viridiplantae</taxon>
        <taxon>Streptophyta</taxon>
        <taxon>Embryophyta</taxon>
        <taxon>Tracheophyta</taxon>
        <taxon>Spermatophyta</taxon>
        <taxon>Magnoliopsida</taxon>
        <taxon>eudicotyledons</taxon>
        <taxon>Gunneridae</taxon>
        <taxon>Pentapetalae</taxon>
        <taxon>rosids</taxon>
        <taxon>fabids</taxon>
        <taxon>Cucurbitales</taxon>
        <taxon>Cucurbitaceae</taxon>
        <taxon>Cucurbiteae</taxon>
        <taxon>Cucurbita</taxon>
    </lineage>
</organism>
<evidence type="ECO:0000256" key="2">
    <source>
        <dbReference type="ARBA" id="ARBA00022821"/>
    </source>
</evidence>
<evidence type="ECO:0000256" key="1">
    <source>
        <dbReference type="ARBA" id="ARBA00022737"/>
    </source>
</evidence>
<dbReference type="SUPFAM" id="SSF52058">
    <property type="entry name" value="L domain-like"/>
    <property type="match status" value="1"/>
</dbReference>
<dbReference type="GO" id="GO:0006952">
    <property type="term" value="P:defense response"/>
    <property type="evidence" value="ECO:0007669"/>
    <property type="project" value="UniProtKB-KW"/>
</dbReference>
<dbReference type="Proteomes" id="UP000504609">
    <property type="component" value="Unplaced"/>
</dbReference>
<dbReference type="InterPro" id="IPR036388">
    <property type="entry name" value="WH-like_DNA-bd_sf"/>
</dbReference>
<dbReference type="GeneID" id="111441703"/>
<dbReference type="InterPro" id="IPR058922">
    <property type="entry name" value="WHD_DRP"/>
</dbReference>
<dbReference type="PANTHER" id="PTHR36766:SF70">
    <property type="entry name" value="DISEASE RESISTANCE PROTEIN RGA4"/>
    <property type="match status" value="1"/>
</dbReference>
<dbReference type="KEGG" id="cmos:111441703"/>
<keyword evidence="1" id="KW-0677">Repeat</keyword>
<accession>A0A6J1F802</accession>
<dbReference type="Pfam" id="PF23559">
    <property type="entry name" value="WHD_DRP"/>
    <property type="match status" value="1"/>
</dbReference>
<dbReference type="Gene3D" id="3.80.10.10">
    <property type="entry name" value="Ribonuclease Inhibitor"/>
    <property type="match status" value="1"/>
</dbReference>
<evidence type="ECO:0000259" key="3">
    <source>
        <dbReference type="Pfam" id="PF23559"/>
    </source>
</evidence>
<dbReference type="Gene3D" id="1.10.10.10">
    <property type="entry name" value="Winged helix-like DNA-binding domain superfamily/Winged helix DNA-binding domain"/>
    <property type="match status" value="1"/>
</dbReference>
<dbReference type="RefSeq" id="XP_022934558.1">
    <property type="nucleotide sequence ID" value="XM_023078790.1"/>
</dbReference>
<dbReference type="PANTHER" id="PTHR36766">
    <property type="entry name" value="PLANT BROAD-SPECTRUM MILDEW RESISTANCE PROTEIN RPW8"/>
    <property type="match status" value="1"/>
</dbReference>
<keyword evidence="5" id="KW-1185">Reference proteome</keyword>
<proteinExistence type="predicted"/>
<dbReference type="FunFam" id="1.10.10.10:FF:000322">
    <property type="entry name" value="Probable disease resistance protein At1g63360"/>
    <property type="match status" value="1"/>
</dbReference>
<dbReference type="Pfam" id="PF23598">
    <property type="entry name" value="LRR_14"/>
    <property type="match status" value="1"/>
</dbReference>
<reference evidence="6" key="1">
    <citation type="submission" date="2025-08" db="UniProtKB">
        <authorList>
            <consortium name="RefSeq"/>
        </authorList>
    </citation>
    <scope>IDENTIFICATION</scope>
    <source>
        <tissue evidence="6">Young leaves</tissue>
    </source>
</reference>
<gene>
    <name evidence="6" type="primary">LOC111441703</name>
</gene>
<dbReference type="InterPro" id="IPR055414">
    <property type="entry name" value="LRR_R13L4/SHOC2-like"/>
</dbReference>
<evidence type="ECO:0000313" key="6">
    <source>
        <dbReference type="RefSeq" id="XP_022934558.1"/>
    </source>
</evidence>